<dbReference type="NCBIfam" id="TIGR03150">
    <property type="entry name" value="fabF"/>
    <property type="match status" value="1"/>
</dbReference>
<evidence type="ECO:0000256" key="2">
    <source>
        <dbReference type="ARBA" id="ARBA00008467"/>
    </source>
</evidence>
<dbReference type="Proteomes" id="UP000297014">
    <property type="component" value="Unassembled WGS sequence"/>
</dbReference>
<keyword evidence="10 14" id="KW-0012">Acyltransferase</keyword>
<evidence type="ECO:0000313" key="19">
    <source>
        <dbReference type="EMBL" id="THG89347.1"/>
    </source>
</evidence>
<protein>
    <recommendedName>
        <fullName evidence="4 14">3-oxoacyl-[acyl-carrier-protein] synthase 2</fullName>
        <ecNumber evidence="3 14">2.3.1.179</ecNumber>
    </recommendedName>
</protein>
<dbReference type="FunFam" id="3.40.47.10:FF:000026">
    <property type="entry name" value="3-oxoacyl-[acyl-carrier-protein] synthase 2"/>
    <property type="match status" value="1"/>
</dbReference>
<evidence type="ECO:0000256" key="16">
    <source>
        <dbReference type="RuleBase" id="RU003694"/>
    </source>
</evidence>
<dbReference type="GO" id="GO:0005829">
    <property type="term" value="C:cytosol"/>
    <property type="evidence" value="ECO:0007669"/>
    <property type="project" value="TreeGrafter"/>
</dbReference>
<evidence type="ECO:0000256" key="3">
    <source>
        <dbReference type="ARBA" id="ARBA00012356"/>
    </source>
</evidence>
<evidence type="ECO:0000256" key="10">
    <source>
        <dbReference type="ARBA" id="ARBA00023315"/>
    </source>
</evidence>
<dbReference type="InterPro" id="IPR017568">
    <property type="entry name" value="3-oxoacyl-ACP_synth-2"/>
</dbReference>
<organism evidence="18 20">
    <name type="scientific">Alkalihalobacillus alcalophilus ATCC 27647 = CGMCC 1.3604</name>
    <dbReference type="NCBI Taxonomy" id="1218173"/>
    <lineage>
        <taxon>Bacteria</taxon>
        <taxon>Bacillati</taxon>
        <taxon>Bacillota</taxon>
        <taxon>Bacilli</taxon>
        <taxon>Bacillales</taxon>
        <taxon>Bacillaceae</taxon>
        <taxon>Alkalihalobacillus</taxon>
    </lineage>
</organism>
<accession>A0A094YSX8</accession>
<dbReference type="UniPathway" id="UPA00094"/>
<comment type="pathway">
    <text evidence="1 14">Lipid metabolism; fatty acid biosynthesis.</text>
</comment>
<feature type="active site" description="For beta-ketoacyl synthase activity" evidence="15">
    <location>
        <position position="164"/>
    </location>
</feature>
<keyword evidence="20" id="KW-1185">Reference proteome</keyword>
<dbReference type="EC" id="2.3.1.179" evidence="3 14"/>
<evidence type="ECO:0000313" key="21">
    <source>
        <dbReference type="Proteomes" id="UP000297014"/>
    </source>
</evidence>
<keyword evidence="8" id="KW-0443">Lipid metabolism</keyword>
<comment type="catalytic activity">
    <reaction evidence="13 14">
        <text>a fatty acyl-[ACP] + malonyl-[ACP] + H(+) = a 3-oxoacyl-[ACP] + holo-[ACP] + CO2</text>
        <dbReference type="Rhea" id="RHEA:22836"/>
        <dbReference type="Rhea" id="RHEA-COMP:9623"/>
        <dbReference type="Rhea" id="RHEA-COMP:9685"/>
        <dbReference type="Rhea" id="RHEA-COMP:9916"/>
        <dbReference type="Rhea" id="RHEA-COMP:14125"/>
        <dbReference type="ChEBI" id="CHEBI:15378"/>
        <dbReference type="ChEBI" id="CHEBI:16526"/>
        <dbReference type="ChEBI" id="CHEBI:64479"/>
        <dbReference type="ChEBI" id="CHEBI:78449"/>
        <dbReference type="ChEBI" id="CHEBI:78776"/>
        <dbReference type="ChEBI" id="CHEBI:138651"/>
    </reaction>
</comment>
<keyword evidence="5 14" id="KW-0444">Lipid biosynthesis</keyword>
<sequence length="415" mass="43785">MEKKRVVITGLGAVTPLGNDVETTWSQAVAGVSGIGSLTRVPAENFPISVSGEVKDFDPTIFVDKKDARKMDRFTQFAVASSLMALKDSGLEITEENAGRVGVWIGSGIGGMETYEQQFHNFLAKGYRRVSPFFVPMMIPDMASGQVSITTGAKGINSCSVTACASGTNSIGDAFKVIQRGDADAMITGGAEAPITNMAVAGFCAAKAVSTNEDPKTASRPFDKNRDGFVMGEGAGIIILESLDSALKRGSKIYAEIVGYGATGDAHHLTQPAPEGEGAARSMQMAIEDAGIDPTEIDYLNAHGTSTGYNDKYETLAAKTVFGEHAYKLAISSTKSMTGHLLGAAGGVEAIFTVKAISEGIIPPTINYETPDEDCDLDYVPNKARKQKVRAAMSNSLGFGGHNATVVFKEFVQFS</sequence>
<comment type="caution">
    <text evidence="18">The sequence shown here is derived from an EMBL/GenBank/DDBJ whole genome shotgun (WGS) entry which is preliminary data.</text>
</comment>
<evidence type="ECO:0000313" key="18">
    <source>
        <dbReference type="EMBL" id="KGA96592.1"/>
    </source>
</evidence>
<comment type="catalytic activity">
    <reaction evidence="12 14">
        <text>(9Z)-hexadecenoyl-[ACP] + malonyl-[ACP] + H(+) = 3-oxo-(11Z)-octadecenoyl-[ACP] + holo-[ACP] + CO2</text>
        <dbReference type="Rhea" id="RHEA:55040"/>
        <dbReference type="Rhea" id="RHEA-COMP:9623"/>
        <dbReference type="Rhea" id="RHEA-COMP:9685"/>
        <dbReference type="Rhea" id="RHEA-COMP:10800"/>
        <dbReference type="Rhea" id="RHEA-COMP:14074"/>
        <dbReference type="ChEBI" id="CHEBI:15378"/>
        <dbReference type="ChEBI" id="CHEBI:16526"/>
        <dbReference type="ChEBI" id="CHEBI:64479"/>
        <dbReference type="ChEBI" id="CHEBI:78449"/>
        <dbReference type="ChEBI" id="CHEBI:83989"/>
        <dbReference type="ChEBI" id="CHEBI:138538"/>
        <dbReference type="EC" id="2.3.1.179"/>
    </reaction>
</comment>
<dbReference type="EMBL" id="JALP01000244">
    <property type="protein sequence ID" value="THG89347.1"/>
    <property type="molecule type" value="Genomic_DNA"/>
</dbReference>
<dbReference type="SUPFAM" id="SSF53901">
    <property type="entry name" value="Thiolase-like"/>
    <property type="match status" value="2"/>
</dbReference>
<dbReference type="SMART" id="SM00825">
    <property type="entry name" value="PKS_KS"/>
    <property type="match status" value="1"/>
</dbReference>
<dbReference type="InterPro" id="IPR000794">
    <property type="entry name" value="Beta-ketoacyl_synthase"/>
</dbReference>
<name>A0A094YSX8_ALKAL</name>
<dbReference type="STRING" id="1218173.BALCAV_0215310"/>
<evidence type="ECO:0000256" key="8">
    <source>
        <dbReference type="ARBA" id="ARBA00023098"/>
    </source>
</evidence>
<reference evidence="19 21" key="2">
    <citation type="submission" date="2014-01" db="EMBL/GenBank/DDBJ databases">
        <title>Draft genome sequencing of Bacillus alcalophilus CGMCC 1.3604.</title>
        <authorList>
            <person name="Yang J."/>
            <person name="Diao L."/>
            <person name="Yang S."/>
        </authorList>
    </citation>
    <scope>NUCLEOTIDE SEQUENCE [LARGE SCALE GENOMIC DNA]</scope>
    <source>
        <strain evidence="19 21">CGMCC 1.3604</strain>
    </source>
</reference>
<dbReference type="PANTHER" id="PTHR11712:SF336">
    <property type="entry name" value="3-OXOACYL-[ACYL-CARRIER-PROTEIN] SYNTHASE, MITOCHONDRIAL"/>
    <property type="match status" value="1"/>
</dbReference>
<evidence type="ECO:0000256" key="5">
    <source>
        <dbReference type="ARBA" id="ARBA00022516"/>
    </source>
</evidence>
<dbReference type="Pfam" id="PF02801">
    <property type="entry name" value="Ketoacyl-synt_C"/>
    <property type="match status" value="1"/>
</dbReference>
<comment type="similarity">
    <text evidence="2 14 16">Belongs to the thiolase-like superfamily. Beta-ketoacyl-ACP synthases family.</text>
</comment>
<dbReference type="PROSITE" id="PS52004">
    <property type="entry name" value="KS3_2"/>
    <property type="match status" value="1"/>
</dbReference>
<evidence type="ECO:0000256" key="4">
    <source>
        <dbReference type="ARBA" id="ARBA00014657"/>
    </source>
</evidence>
<dbReference type="OrthoDB" id="9808669at2"/>
<dbReference type="PANTHER" id="PTHR11712">
    <property type="entry name" value="POLYKETIDE SYNTHASE-RELATED"/>
    <property type="match status" value="1"/>
</dbReference>
<dbReference type="eggNOG" id="COG0304">
    <property type="taxonomic scope" value="Bacteria"/>
</dbReference>
<reference evidence="18 20" key="1">
    <citation type="journal article" date="2014" name="Genome Announc.">
        <title>Draft Genome Sequence of Bacillus alcalophilus AV1934, a Classic Alkaliphile Isolated from Human Feces in 1934.</title>
        <authorList>
            <person name="Attie O."/>
            <person name="Jayaprakash A."/>
            <person name="Shah H."/>
            <person name="Paulsen I.T."/>
            <person name="Morino M."/>
            <person name="Takahashi Y."/>
            <person name="Narumi I."/>
            <person name="Sachidanandam R."/>
            <person name="Satoh K."/>
            <person name="Ito M."/>
            <person name="Krulwich T.A."/>
        </authorList>
    </citation>
    <scope>NUCLEOTIDE SEQUENCE [LARGE SCALE GENOMIC DNA]</scope>
    <source>
        <strain evidence="18 20">AV1934</strain>
    </source>
</reference>
<keyword evidence="7" id="KW-0276">Fatty acid metabolism</keyword>
<dbReference type="InterPro" id="IPR020841">
    <property type="entry name" value="PKS_Beta-ketoAc_synthase_dom"/>
</dbReference>
<evidence type="ECO:0000256" key="11">
    <source>
        <dbReference type="ARBA" id="ARBA00024006"/>
    </source>
</evidence>
<evidence type="ECO:0000259" key="17">
    <source>
        <dbReference type="PROSITE" id="PS52004"/>
    </source>
</evidence>
<proteinExistence type="inferred from homology"/>
<dbReference type="InterPro" id="IPR016039">
    <property type="entry name" value="Thiolase-like"/>
</dbReference>
<evidence type="ECO:0000256" key="12">
    <source>
        <dbReference type="ARBA" id="ARBA00047318"/>
    </source>
</evidence>
<dbReference type="CDD" id="cd00834">
    <property type="entry name" value="KAS_I_II"/>
    <property type="match status" value="1"/>
</dbReference>
<evidence type="ECO:0000256" key="6">
    <source>
        <dbReference type="ARBA" id="ARBA00022679"/>
    </source>
</evidence>
<evidence type="ECO:0000256" key="1">
    <source>
        <dbReference type="ARBA" id="ARBA00005194"/>
    </source>
</evidence>
<dbReference type="GO" id="GO:0006633">
    <property type="term" value="P:fatty acid biosynthetic process"/>
    <property type="evidence" value="ECO:0007669"/>
    <property type="project" value="UniProtKB-UniRule"/>
</dbReference>
<dbReference type="GO" id="GO:0004315">
    <property type="term" value="F:3-oxoacyl-[acyl-carrier-protein] synthase activity"/>
    <property type="evidence" value="ECO:0007669"/>
    <property type="project" value="UniProtKB-UniRule"/>
</dbReference>
<evidence type="ECO:0000256" key="7">
    <source>
        <dbReference type="ARBA" id="ARBA00022832"/>
    </source>
</evidence>
<keyword evidence="6 14" id="KW-0808">Transferase</keyword>
<gene>
    <name evidence="19" type="ORF">AJ85_18240</name>
    <name evidence="18" type="ORF">BALCAV_0215310</name>
</gene>
<evidence type="ECO:0000313" key="20">
    <source>
        <dbReference type="Proteomes" id="UP000002754"/>
    </source>
</evidence>
<dbReference type="PIRSF" id="PIRSF000447">
    <property type="entry name" value="KAS_II"/>
    <property type="match status" value="1"/>
</dbReference>
<dbReference type="Gene3D" id="3.40.47.10">
    <property type="match status" value="1"/>
</dbReference>
<dbReference type="NCBIfam" id="NF005589">
    <property type="entry name" value="PRK07314.1"/>
    <property type="match status" value="1"/>
</dbReference>
<evidence type="ECO:0000256" key="15">
    <source>
        <dbReference type="PIRSR" id="PIRSR000447-1"/>
    </source>
</evidence>
<dbReference type="Pfam" id="PF00109">
    <property type="entry name" value="ketoacyl-synt"/>
    <property type="match status" value="1"/>
</dbReference>
<evidence type="ECO:0000256" key="9">
    <source>
        <dbReference type="ARBA" id="ARBA00023160"/>
    </source>
</evidence>
<evidence type="ECO:0000256" key="14">
    <source>
        <dbReference type="PIRNR" id="PIRNR000447"/>
    </source>
</evidence>
<dbReference type="NCBIfam" id="NF004970">
    <property type="entry name" value="PRK06333.1"/>
    <property type="match status" value="1"/>
</dbReference>
<feature type="domain" description="Ketosynthase family 3 (KS3)" evidence="17">
    <location>
        <begin position="3"/>
        <end position="410"/>
    </location>
</feature>
<keyword evidence="9 14" id="KW-0275">Fatty acid biosynthesis</keyword>
<dbReference type="InterPro" id="IPR014031">
    <property type="entry name" value="Ketoacyl_synth_C"/>
</dbReference>
<dbReference type="InterPro" id="IPR014030">
    <property type="entry name" value="Ketoacyl_synth_N"/>
</dbReference>
<dbReference type="AlphaFoldDB" id="A0A094YSX8"/>
<evidence type="ECO:0000256" key="13">
    <source>
        <dbReference type="ARBA" id="ARBA00047659"/>
    </source>
</evidence>
<dbReference type="Proteomes" id="UP000002754">
    <property type="component" value="Unassembled WGS sequence"/>
</dbReference>
<comment type="function">
    <text evidence="11 14">Involved in the type II fatty acid elongation cycle. Catalyzes the elongation of a wide range of acyl-ACP by the addition of two carbons from malonyl-ACP to an acyl acceptor. Can efficiently catalyze the conversion of palmitoleoyl-ACP (cis-hexadec-9-enoyl-ACP) to cis-vaccenoyl-ACP (cis-octadec-11-enoyl-ACP), an essential step in the thermal regulation of fatty acid composition.</text>
</comment>
<dbReference type="EMBL" id="ALPT02000054">
    <property type="protein sequence ID" value="KGA96592.1"/>
    <property type="molecule type" value="Genomic_DNA"/>
</dbReference>
<dbReference type="RefSeq" id="WP_003321960.1">
    <property type="nucleotide sequence ID" value="NZ_ALPT02000054.1"/>
</dbReference>